<comment type="caution">
    <text evidence="1">The sequence shown here is derived from an EMBL/GenBank/DDBJ whole genome shotgun (WGS) entry which is preliminary data.</text>
</comment>
<dbReference type="AlphaFoldDB" id="A0A9X2V9E9"/>
<accession>A0A9X2V9E9</accession>
<proteinExistence type="predicted"/>
<name>A0A9X2V9E9_9BACT</name>
<protein>
    <submittedName>
        <fullName evidence="1">Uncharacterized protein</fullName>
    </submittedName>
</protein>
<organism evidence="1 2">
    <name type="scientific">Salinibacter ruber</name>
    <dbReference type="NCBI Taxonomy" id="146919"/>
    <lineage>
        <taxon>Bacteria</taxon>
        <taxon>Pseudomonadati</taxon>
        <taxon>Rhodothermota</taxon>
        <taxon>Rhodothermia</taxon>
        <taxon>Rhodothermales</taxon>
        <taxon>Salinibacteraceae</taxon>
        <taxon>Salinibacter</taxon>
    </lineage>
</organism>
<dbReference type="Proteomes" id="UP001155144">
    <property type="component" value="Unassembled WGS sequence"/>
</dbReference>
<dbReference type="RefSeq" id="WP_259040614.1">
    <property type="nucleotide sequence ID" value="NZ_JANTZS010000033.1"/>
</dbReference>
<reference evidence="1" key="1">
    <citation type="submission" date="2022-08" db="EMBL/GenBank/DDBJ databases">
        <title>Genomic Encyclopedia of Type Strains, Phase V (KMG-V): Genome sequencing to study the core and pangenomes of soil and plant-associated prokaryotes.</title>
        <authorList>
            <person name="Whitman W."/>
        </authorList>
    </citation>
    <scope>NUCLEOTIDE SEQUENCE</scope>
    <source>
        <strain evidence="1">SP3026</strain>
    </source>
</reference>
<gene>
    <name evidence="1" type="ORF">GGP45_003434</name>
</gene>
<sequence length="53" mass="6250">MMQRIERQEQLFSRYVPREDPIQRQAQQAFQGAIEEEEYPSAVKALDVYPAHA</sequence>
<evidence type="ECO:0000313" key="2">
    <source>
        <dbReference type="Proteomes" id="UP001155144"/>
    </source>
</evidence>
<dbReference type="EMBL" id="JANUBL010000016">
    <property type="protein sequence ID" value="MCS4123063.1"/>
    <property type="molecule type" value="Genomic_DNA"/>
</dbReference>
<evidence type="ECO:0000313" key="1">
    <source>
        <dbReference type="EMBL" id="MCS4123063.1"/>
    </source>
</evidence>